<dbReference type="PANTHER" id="PTHR48109:SF4">
    <property type="entry name" value="DIHYDROOROTATE DEHYDROGENASE (QUINONE), MITOCHONDRIAL"/>
    <property type="match status" value="1"/>
</dbReference>
<keyword evidence="3" id="KW-0285">Flavoprotein</keyword>
<dbReference type="GO" id="GO:0006207">
    <property type="term" value="P:'de novo' pyrimidine nucleobase biosynthetic process"/>
    <property type="evidence" value="ECO:0007669"/>
    <property type="project" value="TreeGrafter"/>
</dbReference>
<feature type="domain" description="Dihydroorotate dehydrogenase catalytic" evidence="6">
    <location>
        <begin position="2"/>
        <end position="225"/>
    </location>
</feature>
<keyword evidence="5" id="KW-0560">Oxidoreductase</keyword>
<sequence>EVAGIPFANPVGMAAGFDKNGRIIEALAAMGLGFVEIGSISAHPSEGNPRPRLFRLPRDEAIVVNYGVPNEGSDAVAHRVDACPTPMPLGINLVETNTGGATEPEHVIAELTAAAKPFRARADYIALNLNCPNTTGGESPYLQPRRVAELLSEYQGINALPPVFLKFTAHADPHRIDAMLEAVEPSTFIAGFIFNLPPGLHYPLRTPSSVSDSMPGTLCGRPVRSLIDDAT</sequence>
<evidence type="ECO:0000256" key="3">
    <source>
        <dbReference type="ARBA" id="ARBA00022630"/>
    </source>
</evidence>
<dbReference type="Gene3D" id="3.20.20.70">
    <property type="entry name" value="Aldolase class I"/>
    <property type="match status" value="1"/>
</dbReference>
<dbReference type="GO" id="GO:0009220">
    <property type="term" value="P:pyrimidine ribonucleotide biosynthetic process"/>
    <property type="evidence" value="ECO:0007669"/>
    <property type="project" value="TreeGrafter"/>
</dbReference>
<reference evidence="7" key="1">
    <citation type="submission" date="2018-05" db="EMBL/GenBank/DDBJ databases">
        <authorList>
            <person name="Lanie J.A."/>
            <person name="Ng W.-L."/>
            <person name="Kazmierczak K.M."/>
            <person name="Andrzejewski T.M."/>
            <person name="Davidsen T.M."/>
            <person name="Wayne K.J."/>
            <person name="Tettelin H."/>
            <person name="Glass J.I."/>
            <person name="Rusch D."/>
            <person name="Podicherti R."/>
            <person name="Tsui H.-C.T."/>
            <person name="Winkler M.E."/>
        </authorList>
    </citation>
    <scope>NUCLEOTIDE SEQUENCE</scope>
</reference>
<proteinExistence type="predicted"/>
<dbReference type="InterPro" id="IPR005720">
    <property type="entry name" value="Dihydroorotate_DH_cat"/>
</dbReference>
<name>A0A383ECT9_9ZZZZ</name>
<evidence type="ECO:0000259" key="6">
    <source>
        <dbReference type="Pfam" id="PF01180"/>
    </source>
</evidence>
<evidence type="ECO:0000256" key="2">
    <source>
        <dbReference type="ARBA" id="ARBA00004725"/>
    </source>
</evidence>
<evidence type="ECO:0000256" key="4">
    <source>
        <dbReference type="ARBA" id="ARBA00022643"/>
    </source>
</evidence>
<comment type="cofactor">
    <cofactor evidence="1">
        <name>FMN</name>
        <dbReference type="ChEBI" id="CHEBI:58210"/>
    </cofactor>
</comment>
<feature type="non-terminal residue" evidence="7">
    <location>
        <position position="231"/>
    </location>
</feature>
<feature type="non-terminal residue" evidence="7">
    <location>
        <position position="1"/>
    </location>
</feature>
<evidence type="ECO:0000313" key="7">
    <source>
        <dbReference type="EMBL" id="SVE54712.1"/>
    </source>
</evidence>
<organism evidence="7">
    <name type="scientific">marine metagenome</name>
    <dbReference type="NCBI Taxonomy" id="408172"/>
    <lineage>
        <taxon>unclassified sequences</taxon>
        <taxon>metagenomes</taxon>
        <taxon>ecological metagenomes</taxon>
    </lineage>
</organism>
<dbReference type="Pfam" id="PF01180">
    <property type="entry name" value="DHO_dh"/>
    <property type="match status" value="1"/>
</dbReference>
<dbReference type="EMBL" id="UINC01224900">
    <property type="protein sequence ID" value="SVE54712.1"/>
    <property type="molecule type" value="Genomic_DNA"/>
</dbReference>
<dbReference type="AlphaFoldDB" id="A0A383ECT9"/>
<dbReference type="SUPFAM" id="SSF51395">
    <property type="entry name" value="FMN-linked oxidoreductases"/>
    <property type="match status" value="1"/>
</dbReference>
<comment type="pathway">
    <text evidence="2">Pyrimidine metabolism; UMP biosynthesis via de novo pathway.</text>
</comment>
<dbReference type="GO" id="GO:0005886">
    <property type="term" value="C:plasma membrane"/>
    <property type="evidence" value="ECO:0007669"/>
    <property type="project" value="TreeGrafter"/>
</dbReference>
<accession>A0A383ECT9</accession>
<dbReference type="GO" id="GO:0005737">
    <property type="term" value="C:cytoplasm"/>
    <property type="evidence" value="ECO:0007669"/>
    <property type="project" value="InterPro"/>
</dbReference>
<dbReference type="InterPro" id="IPR013785">
    <property type="entry name" value="Aldolase_TIM"/>
</dbReference>
<keyword evidence="4" id="KW-0288">FMN</keyword>
<dbReference type="InterPro" id="IPR050074">
    <property type="entry name" value="DHO_dehydrogenase"/>
</dbReference>
<protein>
    <recommendedName>
        <fullName evidence="6">Dihydroorotate dehydrogenase catalytic domain-containing protein</fullName>
    </recommendedName>
</protein>
<evidence type="ECO:0000256" key="5">
    <source>
        <dbReference type="ARBA" id="ARBA00023002"/>
    </source>
</evidence>
<dbReference type="PANTHER" id="PTHR48109">
    <property type="entry name" value="DIHYDROOROTATE DEHYDROGENASE (QUINONE), MITOCHONDRIAL-RELATED"/>
    <property type="match status" value="1"/>
</dbReference>
<dbReference type="GO" id="GO:0004152">
    <property type="term" value="F:dihydroorotate dehydrogenase activity"/>
    <property type="evidence" value="ECO:0007669"/>
    <property type="project" value="TreeGrafter"/>
</dbReference>
<gene>
    <name evidence="7" type="ORF">METZ01_LOCUS507566</name>
</gene>
<evidence type="ECO:0000256" key="1">
    <source>
        <dbReference type="ARBA" id="ARBA00001917"/>
    </source>
</evidence>